<name>A0AA85JE94_TRIRE</name>
<dbReference type="InterPro" id="IPR002048">
    <property type="entry name" value="EF_hand_dom"/>
</dbReference>
<dbReference type="AlphaFoldDB" id="A0AA85JE94"/>
<sequence length="294" mass="34084">MPKKKKVKSSKKGGKRLRTSRKKKTTLEVKIEKFCADEEKYIEFLKRSNFWITENIGQLKSLLHQTVHYSDTNFTYDDFKAAVLSLNCPFTKLEIDVITRLLDQDKNGFIEYEDLATSLTNLSLKDGTLRALEIEKIQKSERGWTVCKFHCLNCINICDSPLHFERLVPLNTFTEGLISIIRQETLLWLPQISIFVSANEEPDSELQPEFMLSDYDIKSGSKYDAPSLDLFYRSTGRILRNDSCVNEVHIMPEEIQADPILWSKLVIENIKFQEKSTKYNKLLATLDHDKNVFA</sequence>
<dbReference type="WBParaSite" id="TREG1_15990.1">
    <property type="protein sequence ID" value="TREG1_15990.1"/>
    <property type="gene ID" value="TREG1_15990"/>
</dbReference>
<proteinExistence type="predicted"/>
<dbReference type="GO" id="GO:0005509">
    <property type="term" value="F:calcium ion binding"/>
    <property type="evidence" value="ECO:0007669"/>
    <property type="project" value="InterPro"/>
</dbReference>
<dbReference type="Gene3D" id="1.10.238.10">
    <property type="entry name" value="EF-hand"/>
    <property type="match status" value="1"/>
</dbReference>
<evidence type="ECO:0000313" key="5">
    <source>
        <dbReference type="WBParaSite" id="TREG1_15990.1"/>
    </source>
</evidence>
<evidence type="ECO:0000313" key="4">
    <source>
        <dbReference type="Proteomes" id="UP000050795"/>
    </source>
</evidence>
<dbReference type="Proteomes" id="UP000050795">
    <property type="component" value="Unassembled WGS sequence"/>
</dbReference>
<dbReference type="PROSITE" id="PS00018">
    <property type="entry name" value="EF_HAND_1"/>
    <property type="match status" value="1"/>
</dbReference>
<evidence type="ECO:0000256" key="2">
    <source>
        <dbReference type="SAM" id="MobiDB-lite"/>
    </source>
</evidence>
<dbReference type="InterPro" id="IPR018247">
    <property type="entry name" value="EF_Hand_1_Ca_BS"/>
</dbReference>
<protein>
    <recommendedName>
        <fullName evidence="3">EF-hand domain-containing protein</fullName>
    </recommendedName>
</protein>
<evidence type="ECO:0000256" key="1">
    <source>
        <dbReference type="ARBA" id="ARBA00022837"/>
    </source>
</evidence>
<dbReference type="InterPro" id="IPR011992">
    <property type="entry name" value="EF-hand-dom_pair"/>
</dbReference>
<keyword evidence="4" id="KW-1185">Reference proteome</keyword>
<accession>A0AA85JE94</accession>
<evidence type="ECO:0000259" key="3">
    <source>
        <dbReference type="PROSITE" id="PS50222"/>
    </source>
</evidence>
<organism evidence="4 5">
    <name type="scientific">Trichobilharzia regenti</name>
    <name type="common">Nasal bird schistosome</name>
    <dbReference type="NCBI Taxonomy" id="157069"/>
    <lineage>
        <taxon>Eukaryota</taxon>
        <taxon>Metazoa</taxon>
        <taxon>Spiralia</taxon>
        <taxon>Lophotrochozoa</taxon>
        <taxon>Platyhelminthes</taxon>
        <taxon>Trematoda</taxon>
        <taxon>Digenea</taxon>
        <taxon>Strigeidida</taxon>
        <taxon>Schistosomatoidea</taxon>
        <taxon>Schistosomatidae</taxon>
        <taxon>Trichobilharzia</taxon>
    </lineage>
</organism>
<reference evidence="5" key="2">
    <citation type="submission" date="2023-11" db="UniProtKB">
        <authorList>
            <consortium name="WormBaseParasite"/>
        </authorList>
    </citation>
    <scope>IDENTIFICATION</scope>
</reference>
<feature type="region of interest" description="Disordered" evidence="2">
    <location>
        <begin position="1"/>
        <end position="21"/>
    </location>
</feature>
<dbReference type="PROSITE" id="PS50222">
    <property type="entry name" value="EF_HAND_2"/>
    <property type="match status" value="1"/>
</dbReference>
<reference evidence="4" key="1">
    <citation type="submission" date="2022-06" db="EMBL/GenBank/DDBJ databases">
        <authorList>
            <person name="Berger JAMES D."/>
            <person name="Berger JAMES D."/>
        </authorList>
    </citation>
    <scope>NUCLEOTIDE SEQUENCE [LARGE SCALE GENOMIC DNA]</scope>
</reference>
<keyword evidence="1" id="KW-0106">Calcium</keyword>
<feature type="domain" description="EF-hand" evidence="3">
    <location>
        <begin position="90"/>
        <end position="125"/>
    </location>
</feature>
<dbReference type="SUPFAM" id="SSF47473">
    <property type="entry name" value="EF-hand"/>
    <property type="match status" value="1"/>
</dbReference>